<dbReference type="SUPFAM" id="SSF110217">
    <property type="entry name" value="DNA-binding protein LAG-1 (CSL)"/>
    <property type="match status" value="1"/>
</dbReference>
<evidence type="ECO:0000256" key="3">
    <source>
        <dbReference type="ARBA" id="ARBA00023015"/>
    </source>
</evidence>
<dbReference type="Pfam" id="PF20144">
    <property type="entry name" value="TIG_SUH"/>
    <property type="match status" value="1"/>
</dbReference>
<dbReference type="InterPro" id="IPR040159">
    <property type="entry name" value="CLS_fam"/>
</dbReference>
<dbReference type="GO" id="GO:0000978">
    <property type="term" value="F:RNA polymerase II cis-regulatory region sequence-specific DNA binding"/>
    <property type="evidence" value="ECO:0007669"/>
    <property type="project" value="InterPro"/>
</dbReference>
<feature type="region of interest" description="Disordered" evidence="7">
    <location>
        <begin position="1"/>
        <end position="20"/>
    </location>
</feature>
<dbReference type="STRING" id="90262.A0A1X2IHB5"/>
<dbReference type="SMART" id="SM01267">
    <property type="entry name" value="LAG1_DNAbind"/>
    <property type="match status" value="1"/>
</dbReference>
<comment type="caution">
    <text evidence="10">The sequence shown here is derived from an EMBL/GenBank/DDBJ whole genome shotgun (WGS) entry which is preliminary data.</text>
</comment>
<evidence type="ECO:0000313" key="11">
    <source>
        <dbReference type="Proteomes" id="UP000193560"/>
    </source>
</evidence>
<dbReference type="Gene3D" id="2.60.40.1450">
    <property type="entry name" value="LAG1, DNA binding domain"/>
    <property type="match status" value="1"/>
</dbReference>
<dbReference type="InterPro" id="IPR014756">
    <property type="entry name" value="Ig_E-set"/>
</dbReference>
<dbReference type="SUPFAM" id="SSF81296">
    <property type="entry name" value="E set domains"/>
    <property type="match status" value="1"/>
</dbReference>
<dbReference type="InterPro" id="IPR015350">
    <property type="entry name" value="Beta-trefoil_DNA-bd_dom"/>
</dbReference>
<feature type="compositionally biased region" description="Polar residues" evidence="7">
    <location>
        <begin position="151"/>
        <end position="160"/>
    </location>
</feature>
<dbReference type="SMART" id="SM01268">
    <property type="entry name" value="BTD"/>
    <property type="match status" value="1"/>
</dbReference>
<evidence type="ECO:0000259" key="9">
    <source>
        <dbReference type="SMART" id="SM01268"/>
    </source>
</evidence>
<feature type="domain" description="Beta-trefoil DNA-binding" evidence="9">
    <location>
        <begin position="547"/>
        <end position="1032"/>
    </location>
</feature>
<keyword evidence="11" id="KW-1185">Reference proteome</keyword>
<accession>A0A1X2IHB5</accession>
<feature type="compositionally biased region" description="Polar residues" evidence="7">
    <location>
        <begin position="833"/>
        <end position="856"/>
    </location>
</feature>
<dbReference type="InterPro" id="IPR037095">
    <property type="entry name" value="RBP-J/Cbf11_DNA-bd_sf"/>
</dbReference>
<proteinExistence type="inferred from homology"/>
<feature type="region of interest" description="Disordered" evidence="7">
    <location>
        <begin position="745"/>
        <end position="778"/>
    </location>
</feature>
<feature type="region of interest" description="Disordered" evidence="7">
    <location>
        <begin position="971"/>
        <end position="1018"/>
    </location>
</feature>
<dbReference type="InterPro" id="IPR008967">
    <property type="entry name" value="p53-like_TF_DNA-bd_sf"/>
</dbReference>
<dbReference type="Pfam" id="PF09270">
    <property type="entry name" value="BTD"/>
    <property type="match status" value="1"/>
</dbReference>
<feature type="compositionally biased region" description="Polar residues" evidence="7">
    <location>
        <begin position="113"/>
        <end position="127"/>
    </location>
</feature>
<feature type="region of interest" description="Disordered" evidence="7">
    <location>
        <begin position="25"/>
        <end position="49"/>
    </location>
</feature>
<feature type="compositionally biased region" description="Low complexity" evidence="7">
    <location>
        <begin position="908"/>
        <end position="933"/>
    </location>
</feature>
<dbReference type="Pfam" id="PF09271">
    <property type="entry name" value="LAG1-DNAbind"/>
    <property type="match status" value="1"/>
</dbReference>
<organism evidence="10 11">
    <name type="scientific">Absidia repens</name>
    <dbReference type="NCBI Taxonomy" id="90262"/>
    <lineage>
        <taxon>Eukaryota</taxon>
        <taxon>Fungi</taxon>
        <taxon>Fungi incertae sedis</taxon>
        <taxon>Mucoromycota</taxon>
        <taxon>Mucoromycotina</taxon>
        <taxon>Mucoromycetes</taxon>
        <taxon>Mucorales</taxon>
        <taxon>Cunninghamellaceae</taxon>
        <taxon>Absidia</taxon>
    </lineage>
</organism>
<feature type="compositionally biased region" description="Polar residues" evidence="7">
    <location>
        <begin position="863"/>
        <end position="898"/>
    </location>
</feature>
<keyword evidence="4" id="KW-0238">DNA-binding</keyword>
<evidence type="ECO:0000256" key="6">
    <source>
        <dbReference type="ARBA" id="ARBA00023242"/>
    </source>
</evidence>
<dbReference type="PANTHER" id="PTHR10665">
    <property type="entry name" value="RECOMBINING BINDING PROTEIN SUPPRESSOR OF HAIRLESS"/>
    <property type="match status" value="1"/>
</dbReference>
<evidence type="ECO:0000256" key="4">
    <source>
        <dbReference type="ARBA" id="ARBA00023125"/>
    </source>
</evidence>
<feature type="compositionally biased region" description="Polar residues" evidence="7">
    <location>
        <begin position="29"/>
        <end position="39"/>
    </location>
</feature>
<evidence type="ECO:0000256" key="7">
    <source>
        <dbReference type="SAM" id="MobiDB-lite"/>
    </source>
</evidence>
<sequence length="1125" mass="123274">MEHKSSDENSQPLYSDTQKHLTPWVANLTIDQSTATDQPSSHSSTESSNYTAFCPPGFLDSLPDVSNSGKPEFDPLKFDPLLDTPLVSNKSVHSLSSSISACDQSTDNGRLLFSHSQHNPNSISTGGTPPISPATMASTHSSPAITPMGGRTSNISSGKSQHPYHNHHTATPISSLYHQHTPPLSSPTGMIANVNSNKKDEENMMIAINEGPAFDSYPFIQQSSTMPMEFMMDSWSQHTSNISSASSSSTTNTSSTIGTILISPNSNNDIPGSNPLRSAQPRHLHAVTAARIIQQQESSAKLRPIIQRYLQSTNPTALGEKTVIIMSSKVAQKSYGTEKRFLCPPPTAILVGSTWWTRRNKRVSGNSIGHVSADEESQGSNNGDDDEQQQNSFCDGHGDTMTMVVPPKVTVSISGESSSQAGQMEWYIQNNGAVAGQTGSIQQQQTQSLQTSLDASSTRSRFNNLSSMETKNNGGDWYHNPRAEPLGGGRCVSKQLYINDADEKRKRVECLVKLQMHGQWLGTLTGKGIKVISKPSKKRQSVKNVELCIHHGSIVSLFNRIRSQTVSTKYLGVSNGKDSAFAYPGQPLTGQTKSNDGACFVARMASWDPFVVWLVDTSRSSEQQQQQHQQSSRTNNSNNYPEDYIGHHNFKTSVNYPPPPAIALRNTTQQPLAIHYNQHIVLQCLSTGMVSPVFVIRRVDKASTVVGGARCMDEAIHINGGEYGDEYLGDPVCQLHKIALQMVHDPSQTSKNEQQQQQQQQQQPHNGDPDMTTGLMEGLLPRQNSPVVYLACLNDIVGMHKSTEPRQPILKSPPLRLLHHDGRALQKRKISGYTSSPSLTNNNHGPHDNIITSTYSRLDDNHVPQQNQRPHGSAPANTMTSELDNSGSWINHRSQSVSAVEPRHRQVSSSSLSSSSTSSSLASSTTLPISPSSTSWINGPLGGAYWHEDVSDAAIWTIVGTDIASYTFLPPPHSSSSPAPNFSLESSSSEKNNVDNTAESFHQQQQQHRRGLTPSSSQASLTFPHLSHYSTIQDGLLQLHGNHLARDLQVWFGDIQAPHVEYKSRELLICRLPPRNELLECTFTESYPTSSTTANTDNNTLYQLPLLLVKTADDIIHNTNIHYQF</sequence>
<evidence type="ECO:0000259" key="8">
    <source>
        <dbReference type="SMART" id="SM01267"/>
    </source>
</evidence>
<evidence type="ECO:0000313" key="10">
    <source>
        <dbReference type="EMBL" id="ORZ16422.1"/>
    </source>
</evidence>
<feature type="domain" description="RBP-J/Cbf11/Cbf12 DNA binding" evidence="8">
    <location>
        <begin position="322"/>
        <end position="546"/>
    </location>
</feature>
<feature type="region of interest" description="Disordered" evidence="7">
    <location>
        <begin position="621"/>
        <end position="644"/>
    </location>
</feature>
<evidence type="ECO:0000256" key="5">
    <source>
        <dbReference type="ARBA" id="ARBA00023163"/>
    </source>
</evidence>
<feature type="compositionally biased region" description="Polar residues" evidence="7">
    <location>
        <begin position="990"/>
        <end position="1006"/>
    </location>
</feature>
<dbReference type="GO" id="GO:0001228">
    <property type="term" value="F:DNA-binding transcription activator activity, RNA polymerase II-specific"/>
    <property type="evidence" value="ECO:0007669"/>
    <property type="project" value="InterPro"/>
</dbReference>
<dbReference type="OrthoDB" id="5600360at2759"/>
<comment type="similarity">
    <text evidence="2">Belongs to the Su(H) family.</text>
</comment>
<dbReference type="GO" id="GO:0005634">
    <property type="term" value="C:nucleus"/>
    <property type="evidence" value="ECO:0007669"/>
    <property type="project" value="UniProtKB-SubCell"/>
</dbReference>
<feature type="region of interest" description="Disordered" evidence="7">
    <location>
        <begin position="833"/>
        <end position="933"/>
    </location>
</feature>
<dbReference type="InterPro" id="IPR015351">
    <property type="entry name" value="RBP-J/Cbf11/Cbf12_DNA-bd"/>
</dbReference>
<dbReference type="InterPro" id="IPR038007">
    <property type="entry name" value="RBP-Jkappa_IPT"/>
</dbReference>
<keyword evidence="6" id="KW-0539">Nucleus</keyword>
<keyword evidence="5" id="KW-0804">Transcription</keyword>
<protein>
    <recommendedName>
        <fullName evidence="12">LAG1-DNAbind-domain-containing protein</fullName>
    </recommendedName>
</protein>
<feature type="compositionally biased region" description="Low complexity" evidence="7">
    <location>
        <begin position="754"/>
        <end position="763"/>
    </location>
</feature>
<dbReference type="SUPFAM" id="SSF49417">
    <property type="entry name" value="p53-like transcription factors"/>
    <property type="match status" value="2"/>
</dbReference>
<feature type="region of interest" description="Disordered" evidence="7">
    <location>
        <begin position="366"/>
        <end position="401"/>
    </location>
</feature>
<feature type="compositionally biased region" description="Low complexity" evidence="7">
    <location>
        <begin position="974"/>
        <end position="989"/>
    </location>
</feature>
<dbReference type="Proteomes" id="UP000193560">
    <property type="component" value="Unassembled WGS sequence"/>
</dbReference>
<evidence type="ECO:0000256" key="1">
    <source>
        <dbReference type="ARBA" id="ARBA00004123"/>
    </source>
</evidence>
<evidence type="ECO:0000256" key="2">
    <source>
        <dbReference type="ARBA" id="ARBA00009704"/>
    </source>
</evidence>
<comment type="subcellular location">
    <subcellularLocation>
        <location evidence="1">Nucleus</location>
    </subcellularLocation>
</comment>
<gene>
    <name evidence="10" type="ORF">BCR42DRAFT_415007</name>
</gene>
<evidence type="ECO:0008006" key="12">
    <source>
        <dbReference type="Google" id="ProtNLM"/>
    </source>
</evidence>
<reference evidence="10 11" key="1">
    <citation type="submission" date="2016-07" db="EMBL/GenBank/DDBJ databases">
        <title>Pervasive Adenine N6-methylation of Active Genes in Fungi.</title>
        <authorList>
            <consortium name="DOE Joint Genome Institute"/>
            <person name="Mondo S.J."/>
            <person name="Dannebaum R.O."/>
            <person name="Kuo R.C."/>
            <person name="Labutti K."/>
            <person name="Haridas S."/>
            <person name="Kuo A."/>
            <person name="Salamov A."/>
            <person name="Ahrendt S.R."/>
            <person name="Lipzen A."/>
            <person name="Sullivan W."/>
            <person name="Andreopoulos W.B."/>
            <person name="Clum A."/>
            <person name="Lindquist E."/>
            <person name="Daum C."/>
            <person name="Ramamoorthy G.K."/>
            <person name="Gryganskyi A."/>
            <person name="Culley D."/>
            <person name="Magnuson J.K."/>
            <person name="James T.Y."/>
            <person name="O'Malley M.A."/>
            <person name="Stajich J.E."/>
            <person name="Spatafora J.W."/>
            <person name="Visel A."/>
            <person name="Grigoriev I.V."/>
        </authorList>
    </citation>
    <scope>NUCLEOTIDE SEQUENCE [LARGE SCALE GENOMIC DNA]</scope>
    <source>
        <strain evidence="10 11">NRRL 1336</strain>
    </source>
</reference>
<feature type="compositionally biased region" description="Low complexity" evidence="7">
    <location>
        <begin position="621"/>
        <end position="639"/>
    </location>
</feature>
<dbReference type="EMBL" id="MCGE01000011">
    <property type="protein sequence ID" value="ORZ16422.1"/>
    <property type="molecule type" value="Genomic_DNA"/>
</dbReference>
<dbReference type="InterPro" id="IPR036358">
    <property type="entry name" value="BTD_sf"/>
</dbReference>
<dbReference type="AlphaFoldDB" id="A0A1X2IHB5"/>
<keyword evidence="3" id="KW-0805">Transcription regulation</keyword>
<dbReference type="Gene3D" id="2.60.40.10">
    <property type="entry name" value="Immunoglobulins"/>
    <property type="match status" value="1"/>
</dbReference>
<feature type="compositionally biased region" description="Polar residues" evidence="7">
    <location>
        <begin position="135"/>
        <end position="144"/>
    </location>
</feature>
<feature type="region of interest" description="Disordered" evidence="7">
    <location>
        <begin position="113"/>
        <end position="169"/>
    </location>
</feature>
<dbReference type="InterPro" id="IPR013783">
    <property type="entry name" value="Ig-like_fold"/>
</dbReference>
<name>A0A1X2IHB5_9FUNG</name>